<feature type="domain" description="HTH crp-type" evidence="4">
    <location>
        <begin position="115"/>
        <end position="188"/>
    </location>
</feature>
<organism evidence="5 6">
    <name type="scientific">Parvularcula lutaonensis</name>
    <dbReference type="NCBI Taxonomy" id="491923"/>
    <lineage>
        <taxon>Bacteria</taxon>
        <taxon>Pseudomonadati</taxon>
        <taxon>Pseudomonadota</taxon>
        <taxon>Alphaproteobacteria</taxon>
        <taxon>Parvularculales</taxon>
        <taxon>Parvularculaceae</taxon>
        <taxon>Parvularcula</taxon>
    </lineage>
</organism>
<keyword evidence="6" id="KW-1185">Reference proteome</keyword>
<sequence length="188" mass="20702">MAQSLIKTYPKKATLFAAGDAAGALPKLLSGAVILYTILPDGRRQVLDLAGPGDFLHFETEGEIDHFAEALTECQVASFQASELLASKDTAAFLIEQMRERLAMERRHITMLSRKSASERLMDFVLLAADCLGEDEGRFDLPLTRQQIADFTGLTLETVSRTFAKWQRDNTLTRLAGQTYQMSGALAA</sequence>
<proteinExistence type="predicted"/>
<dbReference type="InterPro" id="IPR000595">
    <property type="entry name" value="cNMP-bd_dom"/>
</dbReference>
<dbReference type="PANTHER" id="PTHR24567">
    <property type="entry name" value="CRP FAMILY TRANSCRIPTIONAL REGULATORY PROTEIN"/>
    <property type="match status" value="1"/>
</dbReference>
<dbReference type="CDD" id="cd00038">
    <property type="entry name" value="CAP_ED"/>
    <property type="match status" value="1"/>
</dbReference>
<dbReference type="InterPro" id="IPR018490">
    <property type="entry name" value="cNMP-bd_dom_sf"/>
</dbReference>
<evidence type="ECO:0000259" key="4">
    <source>
        <dbReference type="PROSITE" id="PS51063"/>
    </source>
</evidence>
<dbReference type="PROSITE" id="PS51063">
    <property type="entry name" value="HTH_CRP_2"/>
    <property type="match status" value="1"/>
</dbReference>
<dbReference type="RefSeq" id="WP_189573626.1">
    <property type="nucleotide sequence ID" value="NZ_BMXU01000001.1"/>
</dbReference>
<keyword evidence="3" id="KW-0804">Transcription</keyword>
<dbReference type="Pfam" id="PF13545">
    <property type="entry name" value="HTH_Crp_2"/>
    <property type="match status" value="1"/>
</dbReference>
<dbReference type="InterPro" id="IPR050397">
    <property type="entry name" value="Env_Response_Regulators"/>
</dbReference>
<gene>
    <name evidence="5" type="ORF">ACFONP_03795</name>
</gene>
<dbReference type="EMBL" id="JBHRVA010000002">
    <property type="protein sequence ID" value="MFC3301846.1"/>
    <property type="molecule type" value="Genomic_DNA"/>
</dbReference>
<evidence type="ECO:0000256" key="1">
    <source>
        <dbReference type="ARBA" id="ARBA00023015"/>
    </source>
</evidence>
<keyword evidence="2" id="KW-0238">DNA-binding</keyword>
<dbReference type="PANTHER" id="PTHR24567:SF75">
    <property type="entry name" value="FUMARATE AND NITRATE REDUCTION REGULATORY PROTEIN"/>
    <property type="match status" value="1"/>
</dbReference>
<accession>A0ABV7M8Y9</accession>
<dbReference type="CDD" id="cd00092">
    <property type="entry name" value="HTH_CRP"/>
    <property type="match status" value="1"/>
</dbReference>
<dbReference type="Pfam" id="PF00027">
    <property type="entry name" value="cNMP_binding"/>
    <property type="match status" value="1"/>
</dbReference>
<dbReference type="InterPro" id="IPR036388">
    <property type="entry name" value="WH-like_DNA-bd_sf"/>
</dbReference>
<dbReference type="Gene3D" id="2.60.120.10">
    <property type="entry name" value="Jelly Rolls"/>
    <property type="match status" value="1"/>
</dbReference>
<reference evidence="6" key="1">
    <citation type="journal article" date="2019" name="Int. J. Syst. Evol. Microbiol.">
        <title>The Global Catalogue of Microorganisms (GCM) 10K type strain sequencing project: providing services to taxonomists for standard genome sequencing and annotation.</title>
        <authorList>
            <consortium name="The Broad Institute Genomics Platform"/>
            <consortium name="The Broad Institute Genome Sequencing Center for Infectious Disease"/>
            <person name="Wu L."/>
            <person name="Ma J."/>
        </authorList>
    </citation>
    <scope>NUCLEOTIDE SEQUENCE [LARGE SCALE GENOMIC DNA]</scope>
    <source>
        <strain evidence="6">KCTC 22245</strain>
    </source>
</reference>
<dbReference type="SUPFAM" id="SSF46785">
    <property type="entry name" value="Winged helix' DNA-binding domain"/>
    <property type="match status" value="1"/>
</dbReference>
<comment type="caution">
    <text evidence="5">The sequence shown here is derived from an EMBL/GenBank/DDBJ whole genome shotgun (WGS) entry which is preliminary data.</text>
</comment>
<dbReference type="PRINTS" id="PR00034">
    <property type="entry name" value="HTHCRP"/>
</dbReference>
<dbReference type="SMART" id="SM00419">
    <property type="entry name" value="HTH_CRP"/>
    <property type="match status" value="1"/>
</dbReference>
<evidence type="ECO:0000256" key="2">
    <source>
        <dbReference type="ARBA" id="ARBA00023125"/>
    </source>
</evidence>
<dbReference type="Gene3D" id="1.10.10.10">
    <property type="entry name" value="Winged helix-like DNA-binding domain superfamily/Winged helix DNA-binding domain"/>
    <property type="match status" value="1"/>
</dbReference>
<protein>
    <submittedName>
        <fullName evidence="5">Crp/Fnr family transcriptional regulator</fullName>
    </submittedName>
</protein>
<evidence type="ECO:0000313" key="6">
    <source>
        <dbReference type="Proteomes" id="UP001595607"/>
    </source>
</evidence>
<name>A0ABV7M8Y9_9PROT</name>
<dbReference type="InterPro" id="IPR014710">
    <property type="entry name" value="RmlC-like_jellyroll"/>
</dbReference>
<dbReference type="InterPro" id="IPR036390">
    <property type="entry name" value="WH_DNA-bd_sf"/>
</dbReference>
<evidence type="ECO:0000256" key="3">
    <source>
        <dbReference type="ARBA" id="ARBA00023163"/>
    </source>
</evidence>
<dbReference type="Proteomes" id="UP001595607">
    <property type="component" value="Unassembled WGS sequence"/>
</dbReference>
<keyword evidence="1" id="KW-0805">Transcription regulation</keyword>
<evidence type="ECO:0000313" key="5">
    <source>
        <dbReference type="EMBL" id="MFC3301846.1"/>
    </source>
</evidence>
<dbReference type="InterPro" id="IPR012318">
    <property type="entry name" value="HTH_CRP"/>
</dbReference>
<dbReference type="SUPFAM" id="SSF51206">
    <property type="entry name" value="cAMP-binding domain-like"/>
    <property type="match status" value="1"/>
</dbReference>